<dbReference type="Proteomes" id="UP000032141">
    <property type="component" value="Chromosome C9"/>
</dbReference>
<feature type="domain" description="No apical meristem-associated C-terminal" evidence="2">
    <location>
        <begin position="55"/>
        <end position="161"/>
    </location>
</feature>
<dbReference type="EnsemblPlants" id="Bo9g084380.1">
    <property type="protein sequence ID" value="Bo9g084380.1"/>
    <property type="gene ID" value="Bo9g084380"/>
</dbReference>
<dbReference type="AlphaFoldDB" id="A0A0D3E8N1"/>
<dbReference type="STRING" id="109376.A0A0D3E8N1"/>
<keyword evidence="4" id="KW-1185">Reference proteome</keyword>
<reference evidence="3 4" key="1">
    <citation type="journal article" date="2014" name="Genome Biol.">
        <title>Transcriptome and methylome profiling reveals relics of genome dominance in the mesopolyploid Brassica oleracea.</title>
        <authorList>
            <person name="Parkin I.A."/>
            <person name="Koh C."/>
            <person name="Tang H."/>
            <person name="Robinson S.J."/>
            <person name="Kagale S."/>
            <person name="Clarke W.E."/>
            <person name="Town C.D."/>
            <person name="Nixon J."/>
            <person name="Krishnakumar V."/>
            <person name="Bidwell S.L."/>
            <person name="Denoeud F."/>
            <person name="Belcram H."/>
            <person name="Links M.G."/>
            <person name="Just J."/>
            <person name="Clarke C."/>
            <person name="Bender T."/>
            <person name="Huebert T."/>
            <person name="Mason A.S."/>
            <person name="Pires J.C."/>
            <person name="Barker G."/>
            <person name="Moore J."/>
            <person name="Walley P.G."/>
            <person name="Manoli S."/>
            <person name="Batley J."/>
            <person name="Edwards D."/>
            <person name="Nelson M.N."/>
            <person name="Wang X."/>
            <person name="Paterson A.H."/>
            <person name="King G."/>
            <person name="Bancroft I."/>
            <person name="Chalhoub B."/>
            <person name="Sharpe A.G."/>
        </authorList>
    </citation>
    <scope>NUCLEOTIDE SEQUENCE</scope>
    <source>
        <strain evidence="3 4">cv. TO1000</strain>
    </source>
</reference>
<accession>A0A0D3E8N1</accession>
<protein>
    <recommendedName>
        <fullName evidence="2">No apical meristem-associated C-terminal domain-containing protein</fullName>
    </recommendedName>
</protein>
<dbReference type="Pfam" id="PF14303">
    <property type="entry name" value="NAM-associated"/>
    <property type="match status" value="1"/>
</dbReference>
<feature type="region of interest" description="Disordered" evidence="1">
    <location>
        <begin position="76"/>
        <end position="99"/>
    </location>
</feature>
<dbReference type="Gramene" id="Bo9g084380.1">
    <property type="protein sequence ID" value="Bo9g084380.1"/>
    <property type="gene ID" value="Bo9g084380"/>
</dbReference>
<name>A0A0D3E8N1_BRAOL</name>
<evidence type="ECO:0000256" key="1">
    <source>
        <dbReference type="SAM" id="MobiDB-lite"/>
    </source>
</evidence>
<sequence>MREASHCKQRWHKMNDLVCKFCGPFEAATREKTSGQNENDVLKRAHEIFYNNHKKKFNLEHAWKELRNDQKWCDLSTAKNKGNSKKRKGEYVAQSSGPQALETDRPIGVKAAKARRVKEKSVAEFESMWSIKQKDLAMKERLSNMSLLDSLITKKEPLADYEEVLKKKLITELLST</sequence>
<reference evidence="3" key="2">
    <citation type="submission" date="2015-03" db="UniProtKB">
        <authorList>
            <consortium name="EnsemblPlants"/>
        </authorList>
    </citation>
    <scope>IDENTIFICATION</scope>
</reference>
<evidence type="ECO:0000259" key="2">
    <source>
        <dbReference type="Pfam" id="PF14303"/>
    </source>
</evidence>
<organism evidence="3 4">
    <name type="scientific">Brassica oleracea var. oleracea</name>
    <dbReference type="NCBI Taxonomy" id="109376"/>
    <lineage>
        <taxon>Eukaryota</taxon>
        <taxon>Viridiplantae</taxon>
        <taxon>Streptophyta</taxon>
        <taxon>Embryophyta</taxon>
        <taxon>Tracheophyta</taxon>
        <taxon>Spermatophyta</taxon>
        <taxon>Magnoliopsida</taxon>
        <taxon>eudicotyledons</taxon>
        <taxon>Gunneridae</taxon>
        <taxon>Pentapetalae</taxon>
        <taxon>rosids</taxon>
        <taxon>malvids</taxon>
        <taxon>Brassicales</taxon>
        <taxon>Brassicaceae</taxon>
        <taxon>Brassiceae</taxon>
        <taxon>Brassica</taxon>
    </lineage>
</organism>
<proteinExistence type="predicted"/>
<dbReference type="PANTHER" id="PTHR45023:SF4">
    <property type="entry name" value="GLYCINE-RICH PROTEIN-RELATED"/>
    <property type="match status" value="1"/>
</dbReference>
<dbReference type="OMA" id="MREASHC"/>
<dbReference type="PANTHER" id="PTHR45023">
    <property type="match status" value="1"/>
</dbReference>
<evidence type="ECO:0000313" key="4">
    <source>
        <dbReference type="Proteomes" id="UP000032141"/>
    </source>
</evidence>
<dbReference type="HOGENOM" id="CLU_012390_0_5_1"/>
<evidence type="ECO:0000313" key="3">
    <source>
        <dbReference type="EnsemblPlants" id="Bo9g084380.1"/>
    </source>
</evidence>
<dbReference type="InterPro" id="IPR029466">
    <property type="entry name" value="NAM-associated_C"/>
</dbReference>